<keyword evidence="1" id="KW-0812">Transmembrane</keyword>
<gene>
    <name evidence="2" type="ORF">LTRI10_LOCUS53297</name>
</gene>
<keyword evidence="1" id="KW-1133">Transmembrane helix</keyword>
<keyword evidence="1" id="KW-0472">Membrane</keyword>
<keyword evidence="3" id="KW-1185">Reference proteome</keyword>
<evidence type="ECO:0000313" key="2">
    <source>
        <dbReference type="EMBL" id="CAL1414115.1"/>
    </source>
</evidence>
<name>A0AAV2GXW1_9ROSI</name>
<evidence type="ECO:0000256" key="1">
    <source>
        <dbReference type="SAM" id="Phobius"/>
    </source>
</evidence>
<feature type="transmembrane region" description="Helical" evidence="1">
    <location>
        <begin position="72"/>
        <end position="91"/>
    </location>
</feature>
<dbReference type="EMBL" id="OZ034822">
    <property type="protein sequence ID" value="CAL1414115.1"/>
    <property type="molecule type" value="Genomic_DNA"/>
</dbReference>
<feature type="transmembrane region" description="Helical" evidence="1">
    <location>
        <begin position="38"/>
        <end position="60"/>
    </location>
</feature>
<dbReference type="Proteomes" id="UP001497516">
    <property type="component" value="Chromosome 9"/>
</dbReference>
<feature type="transmembrane region" description="Helical" evidence="1">
    <location>
        <begin position="6"/>
        <end position="26"/>
    </location>
</feature>
<sequence>MLYMVAVVVVVGSNCDIVVVIAVMTTTTINNSSSMRGIFANNMISASSIAVTIVANLIPAKARTTVTPAKSAVFMAATTASWVTLVIAAFANEADTSMIARFRGDCDLKRRQDHDKECCGDQYCCAWLHS</sequence>
<accession>A0AAV2GXW1</accession>
<dbReference type="AlphaFoldDB" id="A0AAV2GXW1"/>
<proteinExistence type="predicted"/>
<organism evidence="2 3">
    <name type="scientific">Linum trigynum</name>
    <dbReference type="NCBI Taxonomy" id="586398"/>
    <lineage>
        <taxon>Eukaryota</taxon>
        <taxon>Viridiplantae</taxon>
        <taxon>Streptophyta</taxon>
        <taxon>Embryophyta</taxon>
        <taxon>Tracheophyta</taxon>
        <taxon>Spermatophyta</taxon>
        <taxon>Magnoliopsida</taxon>
        <taxon>eudicotyledons</taxon>
        <taxon>Gunneridae</taxon>
        <taxon>Pentapetalae</taxon>
        <taxon>rosids</taxon>
        <taxon>fabids</taxon>
        <taxon>Malpighiales</taxon>
        <taxon>Linaceae</taxon>
        <taxon>Linum</taxon>
    </lineage>
</organism>
<protein>
    <submittedName>
        <fullName evidence="2">Uncharacterized protein</fullName>
    </submittedName>
</protein>
<evidence type="ECO:0000313" key="3">
    <source>
        <dbReference type="Proteomes" id="UP001497516"/>
    </source>
</evidence>
<reference evidence="2 3" key="1">
    <citation type="submission" date="2024-04" db="EMBL/GenBank/DDBJ databases">
        <authorList>
            <person name="Fracassetti M."/>
        </authorList>
    </citation>
    <scope>NUCLEOTIDE SEQUENCE [LARGE SCALE GENOMIC DNA]</scope>
</reference>